<evidence type="ECO:0000259" key="2">
    <source>
        <dbReference type="Pfam" id="PF00303"/>
    </source>
</evidence>
<dbReference type="PROSITE" id="PS50818">
    <property type="entry name" value="INTEIN_C_TER"/>
    <property type="match status" value="1"/>
</dbReference>
<dbReference type="InterPro" id="IPR036926">
    <property type="entry name" value="Thymidate_synth/dCMP_Mease_sf"/>
</dbReference>
<name>A0A523VZS0_UNCAE</name>
<dbReference type="InterPro" id="IPR023451">
    <property type="entry name" value="Thymidate_synth/dCMP_Mease_dom"/>
</dbReference>
<dbReference type="AlphaFoldDB" id="A0A523VZS0"/>
<proteinExistence type="predicted"/>
<evidence type="ECO:0000256" key="1">
    <source>
        <dbReference type="ARBA" id="ARBA00022679"/>
    </source>
</evidence>
<dbReference type="Pfam" id="PF00303">
    <property type="entry name" value="Thymidylat_synt"/>
    <property type="match status" value="1"/>
</dbReference>
<dbReference type="InterPro" id="IPR030934">
    <property type="entry name" value="Intein_C"/>
</dbReference>
<feature type="domain" description="Thymidylate synthase/dCMP hydroxymethylase" evidence="2">
    <location>
        <begin position="35"/>
        <end position="117"/>
    </location>
</feature>
<dbReference type="SUPFAM" id="SSF55831">
    <property type="entry name" value="Thymidylate synthase/dCMP hydroxymethylase"/>
    <property type="match status" value="1"/>
</dbReference>
<gene>
    <name evidence="3" type="ORF">E3J48_06890</name>
</gene>
<dbReference type="Proteomes" id="UP000319130">
    <property type="component" value="Unassembled WGS sequence"/>
</dbReference>
<keyword evidence="1" id="KW-0808">Transferase</keyword>
<evidence type="ECO:0000313" key="3">
    <source>
        <dbReference type="EMBL" id="TET60277.1"/>
    </source>
</evidence>
<dbReference type="EMBL" id="SOIZ01000310">
    <property type="protein sequence ID" value="TET60277.1"/>
    <property type="molecule type" value="Genomic_DNA"/>
</dbReference>
<dbReference type="Gene3D" id="3.30.572.10">
    <property type="entry name" value="Thymidylate synthase/dCMP hydroxymethylase domain"/>
    <property type="match status" value="1"/>
</dbReference>
<dbReference type="GO" id="GO:0016740">
    <property type="term" value="F:transferase activity"/>
    <property type="evidence" value="ECO:0007669"/>
    <property type="project" value="UniProtKB-KW"/>
</dbReference>
<organism evidence="3 4">
    <name type="scientific">Aerophobetes bacterium</name>
    <dbReference type="NCBI Taxonomy" id="2030807"/>
    <lineage>
        <taxon>Bacteria</taxon>
        <taxon>Candidatus Aerophobota</taxon>
    </lineage>
</organism>
<protein>
    <recommendedName>
        <fullName evidence="2">Thymidylate synthase/dCMP hydroxymethylase domain-containing protein</fullName>
    </recommendedName>
</protein>
<reference evidence="3 4" key="1">
    <citation type="submission" date="2019-03" db="EMBL/GenBank/DDBJ databases">
        <title>Metabolic potential of uncultured bacteria and archaea associated with petroleum seepage in deep-sea sediments.</title>
        <authorList>
            <person name="Dong X."/>
            <person name="Hubert C."/>
        </authorList>
    </citation>
    <scope>NUCLEOTIDE SEQUENCE [LARGE SCALE GENOMIC DNA]</scope>
    <source>
        <strain evidence="3">E29_bin52</strain>
    </source>
</reference>
<accession>A0A523VZS0</accession>
<feature type="non-terminal residue" evidence="3">
    <location>
        <position position="1"/>
    </location>
</feature>
<dbReference type="NCBIfam" id="TIGR01443">
    <property type="entry name" value="intein_Cterm"/>
    <property type="match status" value="1"/>
</dbReference>
<comment type="caution">
    <text evidence="3">The sequence shown here is derived from an EMBL/GenBank/DDBJ whole genome shotgun (WGS) entry which is preliminary data.</text>
</comment>
<sequence length="155" mass="18347">TKVDNIDQFLDEALVYDFEVDHPDHSIVSDNVVTHNCLQRCWFRIFGENLQLNVHLRSNDAFKAAFMNMFAFTELQKMVAEKIGQATGKEIKVGKYVHIADSYHIYGSYYQDFQGFLDTMEKRSFEERTWPTSFAEPFFEEGRKRLEREKRAKEK</sequence>
<evidence type="ECO:0000313" key="4">
    <source>
        <dbReference type="Proteomes" id="UP000319130"/>
    </source>
</evidence>